<name>A0A4Z1SWX6_GIAMU</name>
<evidence type="ECO:0000313" key="2">
    <source>
        <dbReference type="EMBL" id="TNJ29345.1"/>
    </source>
</evidence>
<dbReference type="AlphaFoldDB" id="A0A4Z1SWX6"/>
<feature type="region of interest" description="Disordered" evidence="1">
    <location>
        <begin position="78"/>
        <end position="98"/>
    </location>
</feature>
<keyword evidence="3" id="KW-1185">Reference proteome</keyword>
<comment type="caution">
    <text evidence="2">The sequence shown here is derived from an EMBL/GenBank/DDBJ whole genome shotgun (WGS) entry which is preliminary data.</text>
</comment>
<organism evidence="2 3">
    <name type="scientific">Giardia muris</name>
    <dbReference type="NCBI Taxonomy" id="5742"/>
    <lineage>
        <taxon>Eukaryota</taxon>
        <taxon>Metamonada</taxon>
        <taxon>Diplomonadida</taxon>
        <taxon>Hexamitidae</taxon>
        <taxon>Giardiinae</taxon>
        <taxon>Giardia</taxon>
    </lineage>
</organism>
<gene>
    <name evidence="2" type="ORF">GMRT_10968</name>
</gene>
<protein>
    <submittedName>
        <fullName evidence="2">Uncharacterized protein</fullName>
    </submittedName>
</protein>
<dbReference type="EMBL" id="VDLU01000001">
    <property type="protein sequence ID" value="TNJ29345.1"/>
    <property type="molecule type" value="Genomic_DNA"/>
</dbReference>
<accession>A0A4Z1SWX6</accession>
<sequence length="184" mass="19610">MATDEDAVVQEIVQLVGSSPDQASIERSLSREHVSGTLSEISLIPQHNSGSGGLNESTLSPHTLPRVPYVSSSLLRTTATNPTTAPVPISSQRSTEPDLLSQAPSVSLAGQTTRSIPGAMDSFLEAEGALLREVHDRSQTLTRAIGEFLVMFRERQISARDRLISNVDAIFDSVIQSVGRGASS</sequence>
<reference evidence="2 3" key="1">
    <citation type="submission" date="2019-05" db="EMBL/GenBank/DDBJ databases">
        <title>The compact genome of Giardia muris reveals important steps in the evolution of intestinal protozoan parasites.</title>
        <authorList>
            <person name="Xu F."/>
            <person name="Jimenez-Gonzalez A."/>
            <person name="Einarsson E."/>
            <person name="Astvaldsson A."/>
            <person name="Peirasmaki D."/>
            <person name="Eckmann L."/>
            <person name="Andersson J.O."/>
            <person name="Svard S.G."/>
            <person name="Jerlstrom-Hultqvist J."/>
        </authorList>
    </citation>
    <scope>NUCLEOTIDE SEQUENCE [LARGE SCALE GENOMIC DNA]</scope>
    <source>
        <strain evidence="2 3">Roberts-Thomson</strain>
    </source>
</reference>
<evidence type="ECO:0000313" key="3">
    <source>
        <dbReference type="Proteomes" id="UP000315496"/>
    </source>
</evidence>
<dbReference type="OrthoDB" id="10256033at2759"/>
<evidence type="ECO:0000256" key="1">
    <source>
        <dbReference type="SAM" id="MobiDB-lite"/>
    </source>
</evidence>
<dbReference type="Proteomes" id="UP000315496">
    <property type="component" value="Chromosome 1"/>
</dbReference>
<dbReference type="VEuPathDB" id="GiardiaDB:GMRT_10968"/>
<proteinExistence type="predicted"/>